<evidence type="ECO:0000313" key="6">
    <source>
        <dbReference type="EMBL" id="TQL79692.1"/>
    </source>
</evidence>
<accession>A0A543B4E2</accession>
<dbReference type="PROSITE" id="PS50043">
    <property type="entry name" value="HTH_LUXR_2"/>
    <property type="match status" value="1"/>
</dbReference>
<dbReference type="CDD" id="cd06170">
    <property type="entry name" value="LuxR_C_like"/>
    <property type="match status" value="1"/>
</dbReference>
<evidence type="ECO:0000313" key="7">
    <source>
        <dbReference type="Proteomes" id="UP000317043"/>
    </source>
</evidence>
<dbReference type="SUPFAM" id="SSF46894">
    <property type="entry name" value="C-terminal effector domain of the bipartite response regulators"/>
    <property type="match status" value="1"/>
</dbReference>
<dbReference type="SMART" id="SM00448">
    <property type="entry name" value="REC"/>
    <property type="match status" value="1"/>
</dbReference>
<keyword evidence="1 3" id="KW-0597">Phosphoprotein</keyword>
<sequence length="213" mass="22788">MTTETAEQDQSVSVLIADDHPVVRQGLRTFLELQPGLRIVGEAADGDETLQHIEKLHPDVVLLDLHMPGRSGQEVLAVLAERGDPARVIVLTSVTDSREVAPAIQAGAAGFLYKDVDPDSLARAIRSVHEGQVLFAPGAVAAMAAGPAPQLSQLTDRERQVLSLVAAGLSNRQISTRLTVAEKTVKTHLSSIFRKLGVTDRTQAALYAVRHGL</sequence>
<dbReference type="CDD" id="cd17535">
    <property type="entry name" value="REC_NarL-like"/>
    <property type="match status" value="1"/>
</dbReference>
<dbReference type="InterPro" id="IPR051015">
    <property type="entry name" value="EvgA-like"/>
</dbReference>
<dbReference type="PANTHER" id="PTHR45566:SF2">
    <property type="entry name" value="NARL SUBFAMILY"/>
    <property type="match status" value="1"/>
</dbReference>
<dbReference type="InterPro" id="IPR001789">
    <property type="entry name" value="Sig_transdc_resp-reg_receiver"/>
</dbReference>
<dbReference type="InterPro" id="IPR058245">
    <property type="entry name" value="NreC/VraR/RcsB-like_REC"/>
</dbReference>
<gene>
    <name evidence="6" type="ORF">FB566_5303</name>
</gene>
<evidence type="ECO:0000259" key="4">
    <source>
        <dbReference type="PROSITE" id="PS50043"/>
    </source>
</evidence>
<feature type="modified residue" description="4-aspartylphosphate" evidence="3">
    <location>
        <position position="64"/>
    </location>
</feature>
<dbReference type="PROSITE" id="PS00622">
    <property type="entry name" value="HTH_LUXR_1"/>
    <property type="match status" value="1"/>
</dbReference>
<evidence type="ECO:0000259" key="5">
    <source>
        <dbReference type="PROSITE" id="PS50110"/>
    </source>
</evidence>
<keyword evidence="7" id="KW-1185">Reference proteome</keyword>
<protein>
    <submittedName>
        <fullName evidence="6">LuxR family two component transcriptional regulator</fullName>
    </submittedName>
</protein>
<evidence type="ECO:0000256" key="2">
    <source>
        <dbReference type="ARBA" id="ARBA00023125"/>
    </source>
</evidence>
<feature type="domain" description="HTH luxR-type" evidence="4">
    <location>
        <begin position="147"/>
        <end position="212"/>
    </location>
</feature>
<dbReference type="PROSITE" id="PS50110">
    <property type="entry name" value="RESPONSE_REGULATORY"/>
    <property type="match status" value="1"/>
</dbReference>
<feature type="domain" description="Response regulatory" evidence="5">
    <location>
        <begin position="13"/>
        <end position="129"/>
    </location>
</feature>
<name>A0A543B4E2_9ACTN</name>
<dbReference type="GO" id="GO:0003677">
    <property type="term" value="F:DNA binding"/>
    <property type="evidence" value="ECO:0007669"/>
    <property type="project" value="UniProtKB-KW"/>
</dbReference>
<dbReference type="EMBL" id="VFOW01000001">
    <property type="protein sequence ID" value="TQL79692.1"/>
    <property type="molecule type" value="Genomic_DNA"/>
</dbReference>
<organism evidence="6 7">
    <name type="scientific">Stackebrandtia endophytica</name>
    <dbReference type="NCBI Taxonomy" id="1496996"/>
    <lineage>
        <taxon>Bacteria</taxon>
        <taxon>Bacillati</taxon>
        <taxon>Actinomycetota</taxon>
        <taxon>Actinomycetes</taxon>
        <taxon>Glycomycetales</taxon>
        <taxon>Glycomycetaceae</taxon>
        <taxon>Stackebrandtia</taxon>
    </lineage>
</organism>
<dbReference type="PRINTS" id="PR00038">
    <property type="entry name" value="HTHLUXR"/>
</dbReference>
<evidence type="ECO:0000256" key="1">
    <source>
        <dbReference type="ARBA" id="ARBA00022553"/>
    </source>
</evidence>
<dbReference type="Gene3D" id="3.40.50.2300">
    <property type="match status" value="1"/>
</dbReference>
<dbReference type="PANTHER" id="PTHR45566">
    <property type="entry name" value="HTH-TYPE TRANSCRIPTIONAL REGULATOR YHJB-RELATED"/>
    <property type="match status" value="1"/>
</dbReference>
<dbReference type="InterPro" id="IPR000792">
    <property type="entry name" value="Tscrpt_reg_LuxR_C"/>
</dbReference>
<dbReference type="AlphaFoldDB" id="A0A543B4E2"/>
<dbReference type="Pfam" id="PF00072">
    <property type="entry name" value="Response_reg"/>
    <property type="match status" value="1"/>
</dbReference>
<dbReference type="Proteomes" id="UP000317043">
    <property type="component" value="Unassembled WGS sequence"/>
</dbReference>
<dbReference type="Pfam" id="PF00196">
    <property type="entry name" value="GerE"/>
    <property type="match status" value="1"/>
</dbReference>
<dbReference type="GO" id="GO:0000160">
    <property type="term" value="P:phosphorelay signal transduction system"/>
    <property type="evidence" value="ECO:0007669"/>
    <property type="project" value="InterPro"/>
</dbReference>
<dbReference type="SUPFAM" id="SSF52172">
    <property type="entry name" value="CheY-like"/>
    <property type="match status" value="1"/>
</dbReference>
<dbReference type="OrthoDB" id="9808843at2"/>
<evidence type="ECO:0000256" key="3">
    <source>
        <dbReference type="PROSITE-ProRule" id="PRU00169"/>
    </source>
</evidence>
<dbReference type="InterPro" id="IPR011006">
    <property type="entry name" value="CheY-like_superfamily"/>
</dbReference>
<dbReference type="InterPro" id="IPR016032">
    <property type="entry name" value="Sig_transdc_resp-reg_C-effctor"/>
</dbReference>
<comment type="caution">
    <text evidence="6">The sequence shown here is derived from an EMBL/GenBank/DDBJ whole genome shotgun (WGS) entry which is preliminary data.</text>
</comment>
<dbReference type="GO" id="GO:0006355">
    <property type="term" value="P:regulation of DNA-templated transcription"/>
    <property type="evidence" value="ECO:0007669"/>
    <property type="project" value="InterPro"/>
</dbReference>
<dbReference type="SMART" id="SM00421">
    <property type="entry name" value="HTH_LUXR"/>
    <property type="match status" value="1"/>
</dbReference>
<keyword evidence="2" id="KW-0238">DNA-binding</keyword>
<dbReference type="InParanoid" id="A0A543B4E2"/>
<reference evidence="6 7" key="1">
    <citation type="submission" date="2019-06" db="EMBL/GenBank/DDBJ databases">
        <title>Sequencing the genomes of 1000 actinobacteria strains.</title>
        <authorList>
            <person name="Klenk H.-P."/>
        </authorList>
    </citation>
    <scope>NUCLEOTIDE SEQUENCE [LARGE SCALE GENOMIC DNA]</scope>
    <source>
        <strain evidence="6 7">DSM 45928</strain>
    </source>
</reference>
<proteinExistence type="predicted"/>
<dbReference type="RefSeq" id="WP_142045176.1">
    <property type="nucleotide sequence ID" value="NZ_JBHTGS010000002.1"/>
</dbReference>